<evidence type="ECO:0000256" key="13">
    <source>
        <dbReference type="ARBA" id="ARBA00023157"/>
    </source>
</evidence>
<comment type="similarity">
    <text evidence="3">Belongs to the TRAP-delta family.</text>
</comment>
<evidence type="ECO:0000256" key="9">
    <source>
        <dbReference type="ARBA" id="ARBA00022824"/>
    </source>
</evidence>
<evidence type="ECO:0000256" key="1">
    <source>
        <dbReference type="ARBA" id="ARBA00002838"/>
    </source>
</evidence>
<evidence type="ECO:0000256" key="14">
    <source>
        <dbReference type="ARBA" id="ARBA00031791"/>
    </source>
</evidence>
<dbReference type="InterPro" id="IPR008855">
    <property type="entry name" value="TRAP-delta"/>
</dbReference>
<keyword evidence="8" id="KW-0732">Signal</keyword>
<evidence type="ECO:0000256" key="11">
    <source>
        <dbReference type="ARBA" id="ARBA00022989"/>
    </source>
</evidence>
<comment type="subunit">
    <text evidence="4">Heterotetramer of TRAP-alpha, TRAP-beta, TRAP-delta and TRAP-gamma.</text>
</comment>
<evidence type="ECO:0000256" key="12">
    <source>
        <dbReference type="ARBA" id="ARBA00023136"/>
    </source>
</evidence>
<evidence type="ECO:0000256" key="2">
    <source>
        <dbReference type="ARBA" id="ARBA00004115"/>
    </source>
</evidence>
<keyword evidence="6" id="KW-1017">Isopeptide bond</keyword>
<keyword evidence="10" id="KW-0832">Ubl conjugation</keyword>
<evidence type="ECO:0000256" key="5">
    <source>
        <dbReference type="ARBA" id="ARBA00014387"/>
    </source>
</evidence>
<keyword evidence="12" id="KW-0472">Membrane</keyword>
<reference evidence="15" key="1">
    <citation type="journal article" date="2011" name="PLoS ONE">
        <title>A deep insight into the sialotranscriptome of the gulf coast tick, Amblyomma maculatum.</title>
        <authorList>
            <person name="Karim S."/>
            <person name="Singh P."/>
            <person name="Ribeiro J.M."/>
        </authorList>
    </citation>
    <scope>NUCLEOTIDE SEQUENCE</scope>
    <source>
        <tissue evidence="15">Salivary gland</tissue>
    </source>
</reference>
<evidence type="ECO:0000256" key="4">
    <source>
        <dbReference type="ARBA" id="ARBA00011819"/>
    </source>
</evidence>
<dbReference type="GO" id="GO:0005789">
    <property type="term" value="C:endoplasmic reticulum membrane"/>
    <property type="evidence" value="ECO:0007669"/>
    <property type="project" value="UniProtKB-SubCell"/>
</dbReference>
<name>G3MNM0_AMBMU</name>
<organism evidence="15">
    <name type="scientific">Amblyomma maculatum</name>
    <name type="common">Gulf Coast tick</name>
    <dbReference type="NCBI Taxonomy" id="34609"/>
    <lineage>
        <taxon>Eukaryota</taxon>
        <taxon>Metazoa</taxon>
        <taxon>Ecdysozoa</taxon>
        <taxon>Arthropoda</taxon>
        <taxon>Chelicerata</taxon>
        <taxon>Arachnida</taxon>
        <taxon>Acari</taxon>
        <taxon>Parasitiformes</taxon>
        <taxon>Ixodida</taxon>
        <taxon>Ixodoidea</taxon>
        <taxon>Ixodidae</taxon>
        <taxon>Amblyomminae</taxon>
        <taxon>Amblyomma</taxon>
    </lineage>
</organism>
<dbReference type="AlphaFoldDB" id="G3MNM0"/>
<evidence type="ECO:0000256" key="3">
    <source>
        <dbReference type="ARBA" id="ARBA00009294"/>
    </source>
</evidence>
<evidence type="ECO:0000256" key="10">
    <source>
        <dbReference type="ARBA" id="ARBA00022843"/>
    </source>
</evidence>
<evidence type="ECO:0000256" key="8">
    <source>
        <dbReference type="ARBA" id="ARBA00022729"/>
    </source>
</evidence>
<sequence length="192" mass="21436">MCLRVRVRHHVITRVLPLFSNMAAMRCVVAALLLVFVGHCYGKTCDNPEVTPKVYTTTDGLIVANIAFIAEFHLRCRENVQNVPLYADVKGKIVPVIKSTETNDYQVSWTEELNKAHSGDYLIRVYDEEGYGALRKAQRTGESVQGVTPLFTINVNHPGTYLGPWIQSEFVAGLAAALLWYFAYSAKAKLQA</sequence>
<evidence type="ECO:0000256" key="6">
    <source>
        <dbReference type="ARBA" id="ARBA00022499"/>
    </source>
</evidence>
<proteinExistence type="evidence at transcript level"/>
<keyword evidence="9" id="KW-0256">Endoplasmic reticulum</keyword>
<comment type="subcellular location">
    <subcellularLocation>
        <location evidence="2">Endoplasmic reticulum membrane</location>
        <topology evidence="2">Single-pass type I membrane protein</topology>
    </subcellularLocation>
</comment>
<evidence type="ECO:0000313" key="15">
    <source>
        <dbReference type="EMBL" id="AEO35088.1"/>
    </source>
</evidence>
<protein>
    <recommendedName>
        <fullName evidence="5">Translocon-associated protein subunit delta</fullName>
    </recommendedName>
    <alternativeName>
        <fullName evidence="14">Signal sequence receptor subunit delta</fullName>
    </alternativeName>
</protein>
<dbReference type="EMBL" id="JO843471">
    <property type="protein sequence ID" value="AEO35088.1"/>
    <property type="molecule type" value="mRNA"/>
</dbReference>
<comment type="function">
    <text evidence="1">TRAP proteins are part of a complex whose function is to bind calcium to the ER membrane and thereby regulate the retention of ER resident proteins.</text>
</comment>
<keyword evidence="11" id="KW-1133">Transmembrane helix</keyword>
<dbReference type="PANTHER" id="PTHR12731:SF1">
    <property type="entry name" value="TRANSLOCON-ASSOCIATED PROTEIN SUBUNIT DELTA"/>
    <property type="match status" value="1"/>
</dbReference>
<keyword evidence="7" id="KW-0812">Transmembrane</keyword>
<accession>G3MNM0</accession>
<dbReference type="PANTHER" id="PTHR12731">
    <property type="entry name" value="TRANSLOCON-ASSOCIATED PROTEIN, DELTA SUBUNIT"/>
    <property type="match status" value="1"/>
</dbReference>
<keyword evidence="13" id="KW-1015">Disulfide bond</keyword>
<evidence type="ECO:0000256" key="7">
    <source>
        <dbReference type="ARBA" id="ARBA00022692"/>
    </source>
</evidence>
<dbReference type="Pfam" id="PF05404">
    <property type="entry name" value="TRAP-delta"/>
    <property type="match status" value="1"/>
</dbReference>